<dbReference type="GO" id="GO:0050482">
    <property type="term" value="P:arachidonate secretion"/>
    <property type="evidence" value="ECO:0007669"/>
    <property type="project" value="InterPro"/>
</dbReference>
<feature type="signal peptide" evidence="1">
    <location>
        <begin position="1"/>
        <end position="18"/>
    </location>
</feature>
<evidence type="ECO:0000256" key="1">
    <source>
        <dbReference type="SAM" id="SignalP"/>
    </source>
</evidence>
<protein>
    <submittedName>
        <fullName evidence="3">Phospholipase A2</fullName>
    </submittedName>
</protein>
<name>A0A1I7ZSI6_9BILA</name>
<dbReference type="InterPro" id="IPR036444">
    <property type="entry name" value="PLipase_A2_dom_sf"/>
</dbReference>
<dbReference type="GO" id="GO:0006644">
    <property type="term" value="P:phospholipid metabolic process"/>
    <property type="evidence" value="ECO:0007669"/>
    <property type="project" value="InterPro"/>
</dbReference>
<dbReference type="GO" id="GO:0004623">
    <property type="term" value="F:phospholipase A2 activity"/>
    <property type="evidence" value="ECO:0007669"/>
    <property type="project" value="InterPro"/>
</dbReference>
<dbReference type="PANTHER" id="PTHR34228">
    <property type="entry name" value="PROTEIN CBG09474-RELATED"/>
    <property type="match status" value="1"/>
</dbReference>
<evidence type="ECO:0000313" key="3">
    <source>
        <dbReference type="WBParaSite" id="L893_g29502.t1"/>
    </source>
</evidence>
<dbReference type="AlphaFoldDB" id="A0A1I7ZSI6"/>
<sequence length="108" mass="12179">MLKFLLFSALLLSPLALAKMHCGTDEFQNTVAYNYMSLYCPQYYDHANNCCFQHDSCYATRAGRQKCDDAFCDCLRGKMSDGFCRMVADQACGLVQIFGQPAYDKPQA</sequence>
<keyword evidence="2" id="KW-1185">Reference proteome</keyword>
<dbReference type="InterPro" id="IPR053322">
    <property type="entry name" value="PLA2-like"/>
</dbReference>
<dbReference type="Proteomes" id="UP000095287">
    <property type="component" value="Unplaced"/>
</dbReference>
<evidence type="ECO:0000313" key="2">
    <source>
        <dbReference type="Proteomes" id="UP000095287"/>
    </source>
</evidence>
<feature type="chain" id="PRO_5009313832" evidence="1">
    <location>
        <begin position="19"/>
        <end position="108"/>
    </location>
</feature>
<proteinExistence type="predicted"/>
<reference evidence="3" key="1">
    <citation type="submission" date="2016-11" db="UniProtKB">
        <authorList>
            <consortium name="WormBaseParasite"/>
        </authorList>
    </citation>
    <scope>IDENTIFICATION</scope>
</reference>
<keyword evidence="1" id="KW-0732">Signal</keyword>
<organism evidence="2 3">
    <name type="scientific">Steinernema glaseri</name>
    <dbReference type="NCBI Taxonomy" id="37863"/>
    <lineage>
        <taxon>Eukaryota</taxon>
        <taxon>Metazoa</taxon>
        <taxon>Ecdysozoa</taxon>
        <taxon>Nematoda</taxon>
        <taxon>Chromadorea</taxon>
        <taxon>Rhabditida</taxon>
        <taxon>Tylenchina</taxon>
        <taxon>Panagrolaimomorpha</taxon>
        <taxon>Strongyloidoidea</taxon>
        <taxon>Steinernematidae</taxon>
        <taxon>Steinernema</taxon>
    </lineage>
</organism>
<dbReference type="WBParaSite" id="L893_g29502.t1">
    <property type="protein sequence ID" value="L893_g29502.t1"/>
    <property type="gene ID" value="L893_g29502"/>
</dbReference>
<dbReference type="SUPFAM" id="SSF48619">
    <property type="entry name" value="Phospholipase A2, PLA2"/>
    <property type="match status" value="1"/>
</dbReference>
<accession>A0A1I7ZSI6</accession>